<dbReference type="AlphaFoldDB" id="A0A3B1DP27"/>
<gene>
    <name evidence="1" type="ORF">MNBD_PLANCTO03-1847</name>
</gene>
<name>A0A3B1DP27_9ZZZZ</name>
<protein>
    <submittedName>
        <fullName evidence="1">Uncharacterized protein</fullName>
    </submittedName>
</protein>
<dbReference type="InterPro" id="IPR036691">
    <property type="entry name" value="Endo/exonu/phosph_ase_sf"/>
</dbReference>
<proteinExistence type="predicted"/>
<dbReference type="Gene3D" id="3.60.10.10">
    <property type="entry name" value="Endonuclease/exonuclease/phosphatase"/>
    <property type="match status" value="1"/>
</dbReference>
<sequence>AGFGATWPTRGVLSLPPGIRIDHVAFSPGLVCREAWVGEATRSDHRPIFARLGWAGE</sequence>
<feature type="non-terminal residue" evidence="1">
    <location>
        <position position="1"/>
    </location>
</feature>
<organism evidence="1">
    <name type="scientific">hydrothermal vent metagenome</name>
    <dbReference type="NCBI Taxonomy" id="652676"/>
    <lineage>
        <taxon>unclassified sequences</taxon>
        <taxon>metagenomes</taxon>
        <taxon>ecological metagenomes</taxon>
    </lineage>
</organism>
<dbReference type="SUPFAM" id="SSF56219">
    <property type="entry name" value="DNase I-like"/>
    <property type="match status" value="1"/>
</dbReference>
<evidence type="ECO:0000313" key="1">
    <source>
        <dbReference type="EMBL" id="VAX40611.1"/>
    </source>
</evidence>
<reference evidence="1" key="1">
    <citation type="submission" date="2018-06" db="EMBL/GenBank/DDBJ databases">
        <authorList>
            <person name="Zhirakovskaya E."/>
        </authorList>
    </citation>
    <scope>NUCLEOTIDE SEQUENCE</scope>
</reference>
<dbReference type="EMBL" id="UOGK01000417">
    <property type="protein sequence ID" value="VAX40611.1"/>
    <property type="molecule type" value="Genomic_DNA"/>
</dbReference>
<accession>A0A3B1DP27</accession>